<dbReference type="NCBIfam" id="NF001452">
    <property type="entry name" value="PRK00311.1"/>
    <property type="match status" value="1"/>
</dbReference>
<dbReference type="Proteomes" id="UP000063234">
    <property type="component" value="Chromosome"/>
</dbReference>
<dbReference type="AlphaFoldDB" id="A0A0S3QSR0"/>
<keyword evidence="7 10" id="KW-0460">Magnesium</keyword>
<evidence type="ECO:0000256" key="7">
    <source>
        <dbReference type="HAMAP-Rule" id="MF_00156"/>
    </source>
</evidence>
<dbReference type="FunFam" id="3.20.20.60:FF:000003">
    <property type="entry name" value="3-methyl-2-oxobutanoate hydroxymethyltransferase"/>
    <property type="match status" value="1"/>
</dbReference>
<feature type="binding site" evidence="7 10">
    <location>
        <position position="84"/>
    </location>
    <ligand>
        <name>Mg(2+)</name>
        <dbReference type="ChEBI" id="CHEBI:18420"/>
    </ligand>
</feature>
<dbReference type="InterPro" id="IPR015813">
    <property type="entry name" value="Pyrv/PenolPyrv_kinase-like_dom"/>
</dbReference>
<keyword evidence="12" id="KW-1185">Reference proteome</keyword>
<comment type="catalytic activity">
    <reaction evidence="7">
        <text>(6R)-5,10-methylene-5,6,7,8-tetrahydrofolate + 3-methyl-2-oxobutanoate + H2O = 2-dehydropantoate + (6S)-5,6,7,8-tetrahydrofolate</text>
        <dbReference type="Rhea" id="RHEA:11824"/>
        <dbReference type="ChEBI" id="CHEBI:11561"/>
        <dbReference type="ChEBI" id="CHEBI:11851"/>
        <dbReference type="ChEBI" id="CHEBI:15377"/>
        <dbReference type="ChEBI" id="CHEBI:15636"/>
        <dbReference type="ChEBI" id="CHEBI:57453"/>
        <dbReference type="EC" id="2.1.2.11"/>
    </reaction>
</comment>
<evidence type="ECO:0000256" key="10">
    <source>
        <dbReference type="PIRSR" id="PIRSR000388-3"/>
    </source>
</evidence>
<keyword evidence="4 7" id="KW-0566">Pantothenate biosynthesis</keyword>
<evidence type="ECO:0000256" key="2">
    <source>
        <dbReference type="ARBA" id="ARBA00008676"/>
    </source>
</evidence>
<comment type="subunit">
    <text evidence="3 7">Homodecamer; pentamer of dimers.</text>
</comment>
<evidence type="ECO:0000256" key="9">
    <source>
        <dbReference type="PIRSR" id="PIRSR000388-2"/>
    </source>
</evidence>
<dbReference type="GO" id="GO:0015940">
    <property type="term" value="P:pantothenate biosynthetic process"/>
    <property type="evidence" value="ECO:0007669"/>
    <property type="project" value="UniProtKB-UniRule"/>
</dbReference>
<proteinExistence type="inferred from homology"/>
<dbReference type="Pfam" id="PF02548">
    <property type="entry name" value="Pantoate_transf"/>
    <property type="match status" value="1"/>
</dbReference>
<organism evidence="11 12">
    <name type="scientific">Thermosulfidibacter takaii (strain DSM 17441 / JCM 13301 / NBRC 103674 / ABI70S6)</name>
    <dbReference type="NCBI Taxonomy" id="1298851"/>
    <lineage>
        <taxon>Bacteria</taxon>
        <taxon>Pseudomonadati</taxon>
        <taxon>Thermosulfidibacterota</taxon>
        <taxon>Thermosulfidibacteria</taxon>
        <taxon>Thermosulfidibacterales</taxon>
        <taxon>Thermosulfidibacteraceae</taxon>
    </lineage>
</organism>
<feature type="binding site" evidence="7 9">
    <location>
        <position position="84"/>
    </location>
    <ligand>
        <name>3-methyl-2-oxobutanoate</name>
        <dbReference type="ChEBI" id="CHEBI:11851"/>
    </ligand>
</feature>
<comment type="cofactor">
    <cofactor evidence="7 10">
        <name>Mg(2+)</name>
        <dbReference type="ChEBI" id="CHEBI:18420"/>
    </cofactor>
    <text evidence="7 10">Binds 1 Mg(2+) ion per subunit.</text>
</comment>
<keyword evidence="7 10" id="KW-0479">Metal-binding</keyword>
<evidence type="ECO:0000256" key="6">
    <source>
        <dbReference type="ARBA" id="ARBA00056497"/>
    </source>
</evidence>
<dbReference type="NCBIfam" id="TIGR00222">
    <property type="entry name" value="panB"/>
    <property type="match status" value="1"/>
</dbReference>
<dbReference type="HAMAP" id="MF_00156">
    <property type="entry name" value="PanB"/>
    <property type="match status" value="1"/>
</dbReference>
<dbReference type="InterPro" id="IPR003700">
    <property type="entry name" value="Pantoate_hydroxy_MeTrfase"/>
</dbReference>
<feature type="binding site" evidence="7 9">
    <location>
        <begin position="45"/>
        <end position="46"/>
    </location>
    <ligand>
        <name>3-methyl-2-oxobutanoate</name>
        <dbReference type="ChEBI" id="CHEBI:11851"/>
    </ligand>
</feature>
<feature type="binding site" evidence="7 9">
    <location>
        <position position="114"/>
    </location>
    <ligand>
        <name>3-methyl-2-oxobutanoate</name>
        <dbReference type="ChEBI" id="CHEBI:11851"/>
    </ligand>
</feature>
<keyword evidence="11" id="KW-0489">Methyltransferase</keyword>
<comment type="subcellular location">
    <subcellularLocation>
        <location evidence="7">Cytoplasm</location>
    </subcellularLocation>
</comment>
<dbReference type="InterPro" id="IPR040442">
    <property type="entry name" value="Pyrv_kinase-like_dom_sf"/>
</dbReference>
<dbReference type="PIRSF" id="PIRSF000388">
    <property type="entry name" value="Pantoate_hydroxy_MeTrfase"/>
    <property type="match status" value="1"/>
</dbReference>
<sequence>MNRVTVVDLKKKKENKEPIVMITAYDYPSAQMVDEAGVDIILVGDSLGMVVLGYENTLPVTMEDMLRHTAAVVRGAKRAMVVGDMPFMSYQLSPEQALDNAGRFIKEAGAHAVKLEGGEEVLETIKKITDAGIPVMGHIGLTPQSIHRIGGYRVQGRDDETALKLKKDAKLLEEAGCFSIVLEAVPTQLAKEITESLSIPTIGIGAGPYCDGQVLVYHDVLGIFQEFKPKFVKRYANLRSQIVDAVKQYVDEVRDRVFPDEEHSYS</sequence>
<dbReference type="GO" id="GO:0003864">
    <property type="term" value="F:3-methyl-2-oxobutanoate hydroxymethyltransferase activity"/>
    <property type="evidence" value="ECO:0007669"/>
    <property type="project" value="UniProtKB-UniRule"/>
</dbReference>
<dbReference type="CDD" id="cd06557">
    <property type="entry name" value="KPHMT-like"/>
    <property type="match status" value="1"/>
</dbReference>
<comment type="function">
    <text evidence="6 7">Catalyzes the reversible reaction in which hydroxymethyl group from 5,10-methylenetetrahydrofolate is transferred onto alpha-ketoisovalerate to form ketopantoate.</text>
</comment>
<keyword evidence="7" id="KW-0963">Cytoplasm</keyword>
<dbReference type="EC" id="2.1.2.11" evidence="7"/>
<dbReference type="STRING" id="1298851.TST_0576"/>
<dbReference type="UniPathway" id="UPA00028">
    <property type="reaction ID" value="UER00003"/>
</dbReference>
<evidence type="ECO:0000256" key="3">
    <source>
        <dbReference type="ARBA" id="ARBA00011424"/>
    </source>
</evidence>
<dbReference type="PANTHER" id="PTHR20881">
    <property type="entry name" value="3-METHYL-2-OXOBUTANOATE HYDROXYMETHYLTRANSFERASE"/>
    <property type="match status" value="1"/>
</dbReference>
<evidence type="ECO:0000256" key="5">
    <source>
        <dbReference type="ARBA" id="ARBA00022679"/>
    </source>
</evidence>
<reference evidence="12" key="1">
    <citation type="journal article" date="2018" name="Science">
        <title>A primordial and reversible TCA cycle in a facultatively chemolithoautotrophic thermophile.</title>
        <authorList>
            <person name="Nunoura T."/>
            <person name="Chikaraishi Y."/>
            <person name="Izaki R."/>
            <person name="Suwa T."/>
            <person name="Sato T."/>
            <person name="Harada T."/>
            <person name="Mori K."/>
            <person name="Kato Y."/>
            <person name="Miyazaki M."/>
            <person name="Shimamura S."/>
            <person name="Yanagawa K."/>
            <person name="Shuto A."/>
            <person name="Ohkouchi N."/>
            <person name="Fujita N."/>
            <person name="Takaki Y."/>
            <person name="Atomi H."/>
            <person name="Takai K."/>
        </authorList>
    </citation>
    <scope>NUCLEOTIDE SEQUENCE [LARGE SCALE GENOMIC DNA]</scope>
    <source>
        <strain evidence="12">DSM 17441 / JCM 13301 / NBRC 103674 / ABI70S6</strain>
    </source>
</reference>
<dbReference type="GO" id="GO:0005737">
    <property type="term" value="C:cytoplasm"/>
    <property type="evidence" value="ECO:0007669"/>
    <property type="project" value="UniProtKB-SubCell"/>
</dbReference>
<name>A0A0S3QSR0_THET7</name>
<dbReference type="OrthoDB" id="9781789at2"/>
<dbReference type="RefSeq" id="WP_068549309.1">
    <property type="nucleotide sequence ID" value="NZ_AP013035.1"/>
</dbReference>
<dbReference type="PANTHER" id="PTHR20881:SF0">
    <property type="entry name" value="3-METHYL-2-OXOBUTANOATE HYDROXYMETHYLTRANSFERASE"/>
    <property type="match status" value="1"/>
</dbReference>
<dbReference type="GO" id="GO:0008168">
    <property type="term" value="F:methyltransferase activity"/>
    <property type="evidence" value="ECO:0007669"/>
    <property type="project" value="UniProtKB-KW"/>
</dbReference>
<evidence type="ECO:0000313" key="11">
    <source>
        <dbReference type="EMBL" id="BAT71382.1"/>
    </source>
</evidence>
<dbReference type="GO" id="GO:0032259">
    <property type="term" value="P:methylation"/>
    <property type="evidence" value="ECO:0007669"/>
    <property type="project" value="UniProtKB-KW"/>
</dbReference>
<feature type="binding site" evidence="7 10">
    <location>
        <position position="45"/>
    </location>
    <ligand>
        <name>Mg(2+)</name>
        <dbReference type="ChEBI" id="CHEBI:18420"/>
    </ligand>
</feature>
<comment type="similarity">
    <text evidence="2 7">Belongs to the PanB family.</text>
</comment>
<keyword evidence="5 7" id="KW-0808">Transferase</keyword>
<gene>
    <name evidence="7 11" type="primary">panB</name>
    <name evidence="11" type="ORF">TST_0576</name>
</gene>
<evidence type="ECO:0000256" key="4">
    <source>
        <dbReference type="ARBA" id="ARBA00022655"/>
    </source>
</evidence>
<evidence type="ECO:0000313" key="12">
    <source>
        <dbReference type="Proteomes" id="UP000063234"/>
    </source>
</evidence>
<protein>
    <recommendedName>
        <fullName evidence="7">3-methyl-2-oxobutanoate hydroxymethyltransferase</fullName>
        <ecNumber evidence="7">2.1.2.11</ecNumber>
    </recommendedName>
    <alternativeName>
        <fullName evidence="7">Ketopantoate hydroxymethyltransferase</fullName>
        <shortName evidence="7">KPHMT</shortName>
    </alternativeName>
</protein>
<comment type="pathway">
    <text evidence="1 7">Cofactor biosynthesis; (R)-pantothenate biosynthesis; (R)-pantoate from 3-methyl-2-oxobutanoate: step 1/2.</text>
</comment>
<dbReference type="Gene3D" id="3.20.20.60">
    <property type="entry name" value="Phosphoenolpyruvate-binding domains"/>
    <property type="match status" value="1"/>
</dbReference>
<feature type="binding site" evidence="7 10">
    <location>
        <position position="116"/>
    </location>
    <ligand>
        <name>Mg(2+)</name>
        <dbReference type="ChEBI" id="CHEBI:18420"/>
    </ligand>
</feature>
<evidence type="ECO:0000256" key="1">
    <source>
        <dbReference type="ARBA" id="ARBA00005033"/>
    </source>
</evidence>
<dbReference type="PATRIC" id="fig|1298851.3.peg.599"/>
<feature type="active site" description="Proton acceptor" evidence="7 8">
    <location>
        <position position="183"/>
    </location>
</feature>
<dbReference type="KEGG" id="ttk:TST_0576"/>
<dbReference type="EMBL" id="AP013035">
    <property type="protein sequence ID" value="BAT71382.1"/>
    <property type="molecule type" value="Genomic_DNA"/>
</dbReference>
<dbReference type="SUPFAM" id="SSF51621">
    <property type="entry name" value="Phosphoenolpyruvate/pyruvate domain"/>
    <property type="match status" value="1"/>
</dbReference>
<dbReference type="GO" id="GO:0000287">
    <property type="term" value="F:magnesium ion binding"/>
    <property type="evidence" value="ECO:0007669"/>
    <property type="project" value="TreeGrafter"/>
</dbReference>
<evidence type="ECO:0000256" key="8">
    <source>
        <dbReference type="PIRSR" id="PIRSR000388-1"/>
    </source>
</evidence>
<accession>A0A0S3QSR0</accession>